<dbReference type="InterPro" id="IPR012337">
    <property type="entry name" value="RNaseH-like_sf"/>
</dbReference>
<name>A0A6A3K6A3_9STRA</name>
<protein>
    <recommendedName>
        <fullName evidence="4">Integrase catalytic domain-containing protein</fullName>
    </recommendedName>
</protein>
<feature type="region of interest" description="Disordered" evidence="3">
    <location>
        <begin position="196"/>
        <end position="245"/>
    </location>
</feature>
<feature type="compositionally biased region" description="Acidic residues" evidence="3">
    <location>
        <begin position="741"/>
        <end position="750"/>
    </location>
</feature>
<dbReference type="PANTHER" id="PTHR42648:SF28">
    <property type="entry name" value="TRANSPOSON-ENCODED PROTEIN WITH RIBONUCLEASE H-LIKE AND RETROVIRUS ZINC FINGER-LIKE DOMAINS"/>
    <property type="match status" value="1"/>
</dbReference>
<accession>A0A6A3K6A3</accession>
<dbReference type="InterPro" id="IPR001584">
    <property type="entry name" value="Integrase_cat-core"/>
</dbReference>
<dbReference type="GO" id="GO:0046872">
    <property type="term" value="F:metal ion binding"/>
    <property type="evidence" value="ECO:0007669"/>
    <property type="project" value="UniProtKB-KW"/>
</dbReference>
<dbReference type="Pfam" id="PF07727">
    <property type="entry name" value="RVT_2"/>
    <property type="match status" value="1"/>
</dbReference>
<reference evidence="5 6" key="1">
    <citation type="submission" date="2018-09" db="EMBL/GenBank/DDBJ databases">
        <title>Genomic investigation of the strawberry pathogen Phytophthora fragariae indicates pathogenicity is determined by transcriptional variation in three key races.</title>
        <authorList>
            <person name="Adams T.M."/>
            <person name="Armitage A.D."/>
            <person name="Sobczyk M.K."/>
            <person name="Bates H.J."/>
            <person name="Dunwell J.M."/>
            <person name="Nellist C.F."/>
            <person name="Harrison R.J."/>
        </authorList>
    </citation>
    <scope>NUCLEOTIDE SEQUENCE [LARGE SCALE GENOMIC DNA]</scope>
    <source>
        <strain evidence="5 6">SCRP249</strain>
    </source>
</reference>
<evidence type="ECO:0000313" key="5">
    <source>
        <dbReference type="EMBL" id="KAE8999453.1"/>
    </source>
</evidence>
<evidence type="ECO:0000313" key="6">
    <source>
        <dbReference type="Proteomes" id="UP000429607"/>
    </source>
</evidence>
<keyword evidence="2" id="KW-0378">Hydrolase</keyword>
<feature type="region of interest" description="Disordered" evidence="3">
    <location>
        <begin position="1"/>
        <end position="48"/>
    </location>
</feature>
<feature type="compositionally biased region" description="Acidic residues" evidence="3">
    <location>
        <begin position="296"/>
        <end position="305"/>
    </location>
</feature>
<dbReference type="GO" id="GO:0003676">
    <property type="term" value="F:nucleic acid binding"/>
    <property type="evidence" value="ECO:0007669"/>
    <property type="project" value="InterPro"/>
</dbReference>
<dbReference type="PROSITE" id="PS50994">
    <property type="entry name" value="INTEGRASE"/>
    <property type="match status" value="1"/>
</dbReference>
<dbReference type="InterPro" id="IPR025724">
    <property type="entry name" value="GAG-pre-integrase_dom"/>
</dbReference>
<dbReference type="SUPFAM" id="SSF53098">
    <property type="entry name" value="Ribonuclease H-like"/>
    <property type="match status" value="1"/>
</dbReference>
<dbReference type="InterPro" id="IPR013103">
    <property type="entry name" value="RVT_2"/>
</dbReference>
<dbReference type="Pfam" id="PF13976">
    <property type="entry name" value="gag_pre-integrs"/>
    <property type="match status" value="1"/>
</dbReference>
<dbReference type="EMBL" id="QXFV01001733">
    <property type="protein sequence ID" value="KAE8999453.1"/>
    <property type="molecule type" value="Genomic_DNA"/>
</dbReference>
<feature type="region of interest" description="Disordered" evidence="3">
    <location>
        <begin position="741"/>
        <end position="774"/>
    </location>
</feature>
<proteinExistence type="predicted"/>
<dbReference type="InterPro" id="IPR036397">
    <property type="entry name" value="RNaseH_sf"/>
</dbReference>
<organism evidence="5 6">
    <name type="scientific">Phytophthora rubi</name>
    <dbReference type="NCBI Taxonomy" id="129364"/>
    <lineage>
        <taxon>Eukaryota</taxon>
        <taxon>Sar</taxon>
        <taxon>Stramenopiles</taxon>
        <taxon>Oomycota</taxon>
        <taxon>Peronosporomycetes</taxon>
        <taxon>Peronosporales</taxon>
        <taxon>Peronosporaceae</taxon>
        <taxon>Phytophthora</taxon>
    </lineage>
</organism>
<evidence type="ECO:0000259" key="4">
    <source>
        <dbReference type="PROSITE" id="PS50994"/>
    </source>
</evidence>
<dbReference type="Gene3D" id="3.30.420.10">
    <property type="entry name" value="Ribonuclease H-like superfamily/Ribonuclease H"/>
    <property type="match status" value="1"/>
</dbReference>
<gene>
    <name evidence="5" type="ORF">PR001_g19050</name>
</gene>
<dbReference type="GO" id="GO:0016787">
    <property type="term" value="F:hydrolase activity"/>
    <property type="evidence" value="ECO:0007669"/>
    <property type="project" value="UniProtKB-KW"/>
</dbReference>
<sequence length="1276" mass="141052">MAAIAAAIGLPVAVDRRQGPTSQAEPEDEPNNEAEENPGGSHAKKSERIDLRNIKVAPFDGTVLPGSFDAKAREFREELDDQIQDAQALAGQTWSDEDWRAANPAATYADMGDALVHEFRPVLLGVDVVNKIKNEKKKWNETYREFSDRLLQMADALEGGKSEPANSRHALVAFVRNAYPKYTDFLETKVDLENRSRAKTATPTGSVSKGKEKKQLQKFKKREGQKKRTADANAATVKRKKRAKTSNSKSSITFWDCGGASHTADFCRKYLKGKKPIDDEPEAKAQAATDDKAGESSDDSEDDNLTDVRDSKPLVVRVADGRTVVARRRGKLKFEALVDDGAGACIIRAFELENVYFAPNFAKTLLSVSTLIHAGHEVVFTPAGCTVYQPKRRDRVTCIARDANGVYPLLTNDQARVDDAIQVALALSVLGTDLATWHRRFGHVNYKPLKEMAKNKVVKGLRIAKGPKPPMCVVCAITKAVNRAPPKVRTSSDEVADGVVHADLSGPVAKSRKGHRYFMVVVWRAYVKVYPLKRKNEAASKVSAFLKMIERQAAIPVSEVKVVRTDGGTEFINKDFRRVLQQEGIVQEHTARYSSSQNGVAERAIRTLTEMAAAMLTDSGLLHAMWADALKHAAFLRNRIPKRGQTITPHEKLFKRKPDISKVPVFGQAVSVRVPEEIRINYQRFKEDSRGELGTFVGCTDEVKGFNILLPGPGQPVFEARGATVINRMLHEIEPVGVEDEADFEYDGDDGREMLGATSPQEESSQHHSASTARRRSSRIAQMAALTAVQALFDNGTFEWVDAPDGATVLDHTIQFRLKTGALGEIVQFKARLCARRDRQHFLVDYVDTYAPVATLTTVRVFFVLVAKLGLVVRQGDVPAAYVKADLQEVIYMKPVAGYGGSTNVGKVWRLRKALYGLKQAGREWSKAIDGYLRSQGMQPRSTRASTSRTGSLLLVCLYVDDLLVAHASETEVSRVMDALHQQYGVKDLGAPNSFLGVHIERDESGSVLLSQSAYIDEILHRFAMDGARQQRTPMVPNTRLDELNDHPSPSESALMRRMPYREAVGALLYLARVTRPDISFTVGQLARHCARPRKVAWDAAKFLMRYLGSTRNKKLRLAPTGDDILVTSDAEWANDKTDRMSISGRVVFLFGCPVTWCSKKQTIVAKSSTAAEYMSADYAVEDGELVRLMVEQVLKRDVPMTLAMDSQPAIARLQREGLSETQKTVDVRYKPVKGMLNDGKIAVVHLPTSEMPADLLTKALAATQHAHKCGLCGLG</sequence>
<dbReference type="AlphaFoldDB" id="A0A6A3K6A3"/>
<dbReference type="SUPFAM" id="SSF56672">
    <property type="entry name" value="DNA/RNA polymerases"/>
    <property type="match status" value="1"/>
</dbReference>
<dbReference type="CDD" id="cd09272">
    <property type="entry name" value="RNase_HI_RT_Ty1"/>
    <property type="match status" value="1"/>
</dbReference>
<dbReference type="Proteomes" id="UP000429607">
    <property type="component" value="Unassembled WGS sequence"/>
</dbReference>
<evidence type="ECO:0000256" key="1">
    <source>
        <dbReference type="ARBA" id="ARBA00022723"/>
    </source>
</evidence>
<feature type="compositionally biased region" description="Basic residues" evidence="3">
    <location>
        <begin position="216"/>
        <end position="227"/>
    </location>
</feature>
<keyword evidence="1" id="KW-0479">Metal-binding</keyword>
<feature type="domain" description="Integrase catalytic" evidence="4">
    <location>
        <begin position="481"/>
        <end position="657"/>
    </location>
</feature>
<comment type="caution">
    <text evidence="5">The sequence shown here is derived from an EMBL/GenBank/DDBJ whole genome shotgun (WGS) entry which is preliminary data.</text>
</comment>
<evidence type="ECO:0000256" key="2">
    <source>
        <dbReference type="ARBA" id="ARBA00022801"/>
    </source>
</evidence>
<feature type="compositionally biased region" description="Acidic residues" evidence="3">
    <location>
        <begin position="25"/>
        <end position="36"/>
    </location>
</feature>
<feature type="region of interest" description="Disordered" evidence="3">
    <location>
        <begin position="277"/>
        <end position="307"/>
    </location>
</feature>
<dbReference type="InterPro" id="IPR039537">
    <property type="entry name" value="Retrotran_Ty1/copia-like"/>
</dbReference>
<evidence type="ECO:0000256" key="3">
    <source>
        <dbReference type="SAM" id="MobiDB-lite"/>
    </source>
</evidence>
<dbReference type="GO" id="GO:0015074">
    <property type="term" value="P:DNA integration"/>
    <property type="evidence" value="ECO:0007669"/>
    <property type="project" value="InterPro"/>
</dbReference>
<dbReference type="PANTHER" id="PTHR42648">
    <property type="entry name" value="TRANSPOSASE, PUTATIVE-RELATED"/>
    <property type="match status" value="1"/>
</dbReference>
<dbReference type="InterPro" id="IPR043502">
    <property type="entry name" value="DNA/RNA_pol_sf"/>
</dbReference>